<dbReference type="AlphaFoldDB" id="A0AB40C7T3"/>
<feature type="compositionally biased region" description="Polar residues" evidence="1">
    <location>
        <begin position="17"/>
        <end position="32"/>
    </location>
</feature>
<protein>
    <submittedName>
        <fullName evidence="4">Sigma factor binding protein 2, chloroplastic-like</fullName>
    </submittedName>
</protein>
<gene>
    <name evidence="4" type="primary">LOC120273345</name>
</gene>
<dbReference type="InterPro" id="IPR008889">
    <property type="entry name" value="VQ"/>
</dbReference>
<evidence type="ECO:0000259" key="2">
    <source>
        <dbReference type="Pfam" id="PF05678"/>
    </source>
</evidence>
<dbReference type="RefSeq" id="XP_039135904.1">
    <property type="nucleotide sequence ID" value="XM_039279970.1"/>
</dbReference>
<feature type="domain" description="VQ" evidence="2">
    <location>
        <begin position="51"/>
        <end position="77"/>
    </location>
</feature>
<reference evidence="4" key="1">
    <citation type="submission" date="2025-08" db="UniProtKB">
        <authorList>
            <consortium name="RefSeq"/>
        </authorList>
    </citation>
    <scope>IDENTIFICATION</scope>
</reference>
<evidence type="ECO:0000313" key="3">
    <source>
        <dbReference type="Proteomes" id="UP001515500"/>
    </source>
</evidence>
<accession>A0AB40C7T3</accession>
<evidence type="ECO:0000256" key="1">
    <source>
        <dbReference type="SAM" id="MobiDB-lite"/>
    </source>
</evidence>
<dbReference type="GeneID" id="120273345"/>
<feature type="region of interest" description="Disordered" evidence="1">
    <location>
        <begin position="1"/>
        <end position="39"/>
    </location>
</feature>
<keyword evidence="3" id="KW-1185">Reference proteome</keyword>
<dbReference type="Pfam" id="PF05678">
    <property type="entry name" value="VQ"/>
    <property type="match status" value="1"/>
</dbReference>
<dbReference type="PANTHER" id="PTHR33624">
    <property type="entry name" value="SIGMA FACTOR BINDING PROTEIN 1, CHLOROPLASTIC"/>
    <property type="match status" value="1"/>
</dbReference>
<organism evidence="3 4">
    <name type="scientific">Dioscorea cayennensis subsp. rotundata</name>
    <name type="common">White Guinea yam</name>
    <name type="synonym">Dioscorea rotundata</name>
    <dbReference type="NCBI Taxonomy" id="55577"/>
    <lineage>
        <taxon>Eukaryota</taxon>
        <taxon>Viridiplantae</taxon>
        <taxon>Streptophyta</taxon>
        <taxon>Embryophyta</taxon>
        <taxon>Tracheophyta</taxon>
        <taxon>Spermatophyta</taxon>
        <taxon>Magnoliopsida</taxon>
        <taxon>Liliopsida</taxon>
        <taxon>Dioscoreales</taxon>
        <taxon>Dioscoreaceae</taxon>
        <taxon>Dioscorea</taxon>
    </lineage>
</organism>
<name>A0AB40C7T3_DIOCR</name>
<evidence type="ECO:0000313" key="4">
    <source>
        <dbReference type="RefSeq" id="XP_039135904.1"/>
    </source>
</evidence>
<dbReference type="PANTHER" id="PTHR33624:SF17">
    <property type="entry name" value="OS07G0687400 PROTEIN"/>
    <property type="match status" value="1"/>
</dbReference>
<feature type="compositionally biased region" description="Acidic residues" evidence="1">
    <location>
        <begin position="1"/>
        <end position="14"/>
    </location>
</feature>
<sequence>MERSEEEEEEEEEMEKQSNTTVEHQKNKQLGQKRSSKECKNKKKEIKVVYISNPMKFQTSAANFRELVQKVTGQDSDISNFPENTTTTALASQLSDTTTTTSSSVEDDGFAESWSAFVPPSMFYEPPQGFFRPPADRV</sequence>
<dbReference type="Proteomes" id="UP001515500">
    <property type="component" value="Chromosome 12"/>
</dbReference>
<proteinExistence type="predicted"/>
<dbReference type="InterPro" id="IPR039335">
    <property type="entry name" value="SIB1/2"/>
</dbReference>